<dbReference type="Proteomes" id="UP001501218">
    <property type="component" value="Unassembled WGS sequence"/>
</dbReference>
<gene>
    <name evidence="2" type="ORF">GCM10009854_37290</name>
</gene>
<feature type="region of interest" description="Disordered" evidence="1">
    <location>
        <begin position="1"/>
        <end position="91"/>
    </location>
</feature>
<organism evidence="2 3">
    <name type="scientific">Saccharopolyspora halophila</name>
    <dbReference type="NCBI Taxonomy" id="405551"/>
    <lineage>
        <taxon>Bacteria</taxon>
        <taxon>Bacillati</taxon>
        <taxon>Actinomycetota</taxon>
        <taxon>Actinomycetes</taxon>
        <taxon>Pseudonocardiales</taxon>
        <taxon>Pseudonocardiaceae</taxon>
        <taxon>Saccharopolyspora</taxon>
    </lineage>
</organism>
<proteinExistence type="predicted"/>
<name>A0ABP5TL41_9PSEU</name>
<sequence length="91" mass="10010">MAERDEFAGSDVPTPPRGMPIVDPNAEMDTPPEGIGLGDLINNEDLGTASPSVLGAPEPRENRESDAGDWPALQRRERRERPRGMGFLRRD</sequence>
<dbReference type="EMBL" id="BAAARA010000015">
    <property type="protein sequence ID" value="GAA2355768.1"/>
    <property type="molecule type" value="Genomic_DNA"/>
</dbReference>
<protein>
    <submittedName>
        <fullName evidence="2">Uncharacterized protein</fullName>
    </submittedName>
</protein>
<comment type="caution">
    <text evidence="2">The sequence shown here is derived from an EMBL/GenBank/DDBJ whole genome shotgun (WGS) entry which is preliminary data.</text>
</comment>
<dbReference type="RefSeq" id="WP_344134226.1">
    <property type="nucleotide sequence ID" value="NZ_BAAARA010000015.1"/>
</dbReference>
<evidence type="ECO:0000313" key="2">
    <source>
        <dbReference type="EMBL" id="GAA2355768.1"/>
    </source>
</evidence>
<keyword evidence="3" id="KW-1185">Reference proteome</keyword>
<evidence type="ECO:0000256" key="1">
    <source>
        <dbReference type="SAM" id="MobiDB-lite"/>
    </source>
</evidence>
<feature type="compositionally biased region" description="Basic and acidic residues" evidence="1">
    <location>
        <begin position="74"/>
        <end position="91"/>
    </location>
</feature>
<accession>A0ABP5TL41</accession>
<reference evidence="3" key="1">
    <citation type="journal article" date="2019" name="Int. J. Syst. Evol. Microbiol.">
        <title>The Global Catalogue of Microorganisms (GCM) 10K type strain sequencing project: providing services to taxonomists for standard genome sequencing and annotation.</title>
        <authorList>
            <consortium name="The Broad Institute Genomics Platform"/>
            <consortium name="The Broad Institute Genome Sequencing Center for Infectious Disease"/>
            <person name="Wu L."/>
            <person name="Ma J."/>
        </authorList>
    </citation>
    <scope>NUCLEOTIDE SEQUENCE [LARGE SCALE GENOMIC DNA]</scope>
    <source>
        <strain evidence="3">JCM 16221</strain>
    </source>
</reference>
<evidence type="ECO:0000313" key="3">
    <source>
        <dbReference type="Proteomes" id="UP001501218"/>
    </source>
</evidence>